<organism evidence="1 2">
    <name type="scientific">Tunturiibacter lichenicola</name>
    <dbReference type="NCBI Taxonomy" id="2051959"/>
    <lineage>
        <taxon>Bacteria</taxon>
        <taxon>Pseudomonadati</taxon>
        <taxon>Acidobacteriota</taxon>
        <taxon>Terriglobia</taxon>
        <taxon>Terriglobales</taxon>
        <taxon>Acidobacteriaceae</taxon>
        <taxon>Tunturiibacter</taxon>
    </lineage>
</organism>
<dbReference type="Proteomes" id="UP000569092">
    <property type="component" value="Unassembled WGS sequence"/>
</dbReference>
<sequence length="80" mass="9123">MPYIYIDRIFHELRSELLSAMHSALEAQGRKGPVDVDRLYRAFTRAAAGKCANPQRVSEKCIVETMTSKPRKAKEARIDE</sequence>
<comment type="caution">
    <text evidence="1">The sequence shown here is derived from an EMBL/GenBank/DDBJ whole genome shotgun (WGS) entry which is preliminary data.</text>
</comment>
<accession>A0A7W8J943</accession>
<evidence type="ECO:0000313" key="2">
    <source>
        <dbReference type="Proteomes" id="UP000569092"/>
    </source>
</evidence>
<gene>
    <name evidence="1" type="ORF">HDF10_002861</name>
</gene>
<proteinExistence type="predicted"/>
<dbReference type="EMBL" id="JACHDZ010000004">
    <property type="protein sequence ID" value="MBB5344875.1"/>
    <property type="molecule type" value="Genomic_DNA"/>
</dbReference>
<protein>
    <submittedName>
        <fullName evidence="1">Uncharacterized protein</fullName>
    </submittedName>
</protein>
<dbReference type="AlphaFoldDB" id="A0A7W8J943"/>
<evidence type="ECO:0000313" key="1">
    <source>
        <dbReference type="EMBL" id="MBB5344875.1"/>
    </source>
</evidence>
<name>A0A7W8J943_9BACT</name>
<reference evidence="1 2" key="1">
    <citation type="submission" date="2020-08" db="EMBL/GenBank/DDBJ databases">
        <title>Genomic Encyclopedia of Type Strains, Phase IV (KMG-V): Genome sequencing to study the core and pangenomes of soil and plant-associated prokaryotes.</title>
        <authorList>
            <person name="Whitman W."/>
        </authorList>
    </citation>
    <scope>NUCLEOTIDE SEQUENCE [LARGE SCALE GENOMIC DNA]</scope>
    <source>
        <strain evidence="1 2">M8US30</strain>
    </source>
</reference>